<protein>
    <recommendedName>
        <fullName evidence="4">MAR-binding filament-like protein 1-1</fullName>
    </recommendedName>
</protein>
<dbReference type="PANTHER" id="PTHR35992:SF1">
    <property type="entry name" value="CYTOMATRIX PROTEIN-LIKE PROTEIN"/>
    <property type="match status" value="1"/>
</dbReference>
<reference evidence="3" key="1">
    <citation type="submission" date="2020-07" db="EMBL/GenBank/DDBJ databases">
        <authorList>
            <person name="Lin J."/>
        </authorList>
    </citation>
    <scope>NUCLEOTIDE SEQUENCE</scope>
</reference>
<name>A0A6V7QKA6_ANACO</name>
<feature type="region of interest" description="Disordered" evidence="2">
    <location>
        <begin position="299"/>
        <end position="381"/>
    </location>
</feature>
<dbReference type="PANTHER" id="PTHR35992">
    <property type="entry name" value="CYTOMATRIX PROTEIN-LIKE PROTEIN"/>
    <property type="match status" value="1"/>
</dbReference>
<evidence type="ECO:0008006" key="4">
    <source>
        <dbReference type="Google" id="ProtNLM"/>
    </source>
</evidence>
<evidence type="ECO:0000256" key="1">
    <source>
        <dbReference type="SAM" id="Coils"/>
    </source>
</evidence>
<feature type="coiled-coil region" evidence="1">
    <location>
        <begin position="201"/>
        <end position="298"/>
    </location>
</feature>
<dbReference type="EMBL" id="LR862137">
    <property type="protein sequence ID" value="CAD1843594.1"/>
    <property type="molecule type" value="Genomic_DNA"/>
</dbReference>
<organism evidence="3">
    <name type="scientific">Ananas comosus var. bracteatus</name>
    <name type="common">red pineapple</name>
    <dbReference type="NCBI Taxonomy" id="296719"/>
    <lineage>
        <taxon>Eukaryota</taxon>
        <taxon>Viridiplantae</taxon>
        <taxon>Streptophyta</taxon>
        <taxon>Embryophyta</taxon>
        <taxon>Tracheophyta</taxon>
        <taxon>Spermatophyta</taxon>
        <taxon>Magnoliopsida</taxon>
        <taxon>Liliopsida</taxon>
        <taxon>Poales</taxon>
        <taxon>Bromeliaceae</taxon>
        <taxon>Bromelioideae</taxon>
        <taxon>Ananas</taxon>
    </lineage>
</organism>
<proteinExistence type="predicted"/>
<evidence type="ECO:0000313" key="3">
    <source>
        <dbReference type="EMBL" id="CAD1843594.1"/>
    </source>
</evidence>
<dbReference type="AlphaFoldDB" id="A0A6V7QKA6"/>
<sequence length="407" mass="46343">MGGSPKSSSPSSDRRQWQRIFRALVEMLRSQQSQIETLVGDREFLERYVHAQSDRWSSRVHLLESRLAQMKVEEAKGHQFQEAKLELLVGMKQREALCFKKQSELAESDLDDYQSCVEVLIAEISDLKENLKHAEAEADKEFDSSGTDQSTQALRGEFRKLKQAYKTLSSRKDIEVSALLAEKDFVWNQFKKMESDYTSLLKSKRLEAEQANEAAEKLQHNLTQLRASANEKDDIIAKLEEEKARLESDLRKQSREVELAEEKTEVLKRDMEELQSLANEKDETIRKLKNEIDLVKGTSRRSRFSNDLGSRRKTRNEARTPSMNLSRGDIGKRILRSAKGDISRKRKFVRGESSGSRASSSVDGLQRCSGRLHGKASSPLVSPMLFSSSFKVPKLKSLSQHHHSAAA</sequence>
<feature type="compositionally biased region" description="Low complexity" evidence="2">
    <location>
        <begin position="351"/>
        <end position="361"/>
    </location>
</feature>
<keyword evidence="1" id="KW-0175">Coiled coil</keyword>
<evidence type="ECO:0000256" key="2">
    <source>
        <dbReference type="SAM" id="MobiDB-lite"/>
    </source>
</evidence>
<gene>
    <name evidence="3" type="ORF">CB5_LOCUS26805</name>
</gene>
<accession>A0A6V7QKA6</accession>
<feature type="coiled-coil region" evidence="1">
    <location>
        <begin position="110"/>
        <end position="144"/>
    </location>
</feature>